<keyword evidence="2" id="KW-1133">Transmembrane helix</keyword>
<proteinExistence type="predicted"/>
<evidence type="ECO:0000256" key="1">
    <source>
        <dbReference type="SAM" id="MobiDB-lite"/>
    </source>
</evidence>
<feature type="compositionally biased region" description="Low complexity" evidence="1">
    <location>
        <begin position="142"/>
        <end position="163"/>
    </location>
</feature>
<protein>
    <submittedName>
        <fullName evidence="4">Uncharacterized protein</fullName>
    </submittedName>
</protein>
<dbReference type="AlphaFoldDB" id="A0A8H7QKA7"/>
<keyword evidence="2" id="KW-0472">Membrane</keyword>
<organism evidence="4 5">
    <name type="scientific">Mucor saturninus</name>
    <dbReference type="NCBI Taxonomy" id="64648"/>
    <lineage>
        <taxon>Eukaryota</taxon>
        <taxon>Fungi</taxon>
        <taxon>Fungi incertae sedis</taxon>
        <taxon>Mucoromycota</taxon>
        <taxon>Mucoromycotina</taxon>
        <taxon>Mucoromycetes</taxon>
        <taxon>Mucorales</taxon>
        <taxon>Mucorineae</taxon>
        <taxon>Mucoraceae</taxon>
        <taxon>Mucor</taxon>
    </lineage>
</organism>
<feature type="region of interest" description="Disordered" evidence="1">
    <location>
        <begin position="139"/>
        <end position="180"/>
    </location>
</feature>
<reference evidence="4" key="1">
    <citation type="submission" date="2020-12" db="EMBL/GenBank/DDBJ databases">
        <title>Metabolic potential, ecology and presence of endohyphal bacteria is reflected in genomic diversity of Mucoromycotina.</title>
        <authorList>
            <person name="Muszewska A."/>
            <person name="Okrasinska A."/>
            <person name="Steczkiewicz K."/>
            <person name="Drgas O."/>
            <person name="Orlowska M."/>
            <person name="Perlinska-Lenart U."/>
            <person name="Aleksandrzak-Piekarczyk T."/>
            <person name="Szatraj K."/>
            <person name="Zielenkiewicz U."/>
            <person name="Pilsyk S."/>
            <person name="Malc E."/>
            <person name="Mieczkowski P."/>
            <person name="Kruszewska J.S."/>
            <person name="Biernat P."/>
            <person name="Pawlowska J."/>
        </authorList>
    </citation>
    <scope>NUCLEOTIDE SEQUENCE</scope>
    <source>
        <strain evidence="4">WA0000017839</strain>
    </source>
</reference>
<keyword evidence="5" id="KW-1185">Reference proteome</keyword>
<feature type="transmembrane region" description="Helical" evidence="2">
    <location>
        <begin position="204"/>
        <end position="222"/>
    </location>
</feature>
<dbReference type="Proteomes" id="UP000603453">
    <property type="component" value="Unassembled WGS sequence"/>
</dbReference>
<comment type="caution">
    <text evidence="4">The sequence shown here is derived from an EMBL/GenBank/DDBJ whole genome shotgun (WGS) entry which is preliminary data.</text>
</comment>
<feature type="signal peptide" evidence="3">
    <location>
        <begin position="1"/>
        <end position="22"/>
    </location>
</feature>
<sequence length="226" mass="25423">MSSATVLLFAIMLRMIREFQQAFVVVDLAKLLLYVGEDLGVFHAEDVKCNVGGCQKVMNRSWKEVQTSAENSPIDLTYRALTKYVKKSGMTEVFEDYKTSMTTLDDLDSLVVITCGLNGLSEVDQARHNERLVRRRAATIQRNRNTANSTTNACNESESSSSDSQEEASRFPTDSSSEEELDLSYSDYPVGGLSPQGLNQNQHVTFPFFVKMFVIILFYGIFKTNY</sequence>
<evidence type="ECO:0000313" key="5">
    <source>
        <dbReference type="Proteomes" id="UP000603453"/>
    </source>
</evidence>
<evidence type="ECO:0000256" key="2">
    <source>
        <dbReference type="SAM" id="Phobius"/>
    </source>
</evidence>
<feature type="chain" id="PRO_5034622316" evidence="3">
    <location>
        <begin position="23"/>
        <end position="226"/>
    </location>
</feature>
<keyword evidence="3" id="KW-0732">Signal</keyword>
<keyword evidence="2" id="KW-0812">Transmembrane</keyword>
<name>A0A8H7QKA7_9FUNG</name>
<evidence type="ECO:0000256" key="3">
    <source>
        <dbReference type="SAM" id="SignalP"/>
    </source>
</evidence>
<dbReference type="EMBL" id="JAEPRD010000250">
    <property type="protein sequence ID" value="KAG2193081.1"/>
    <property type="molecule type" value="Genomic_DNA"/>
</dbReference>
<evidence type="ECO:0000313" key="4">
    <source>
        <dbReference type="EMBL" id="KAG2193081.1"/>
    </source>
</evidence>
<gene>
    <name evidence="4" type="ORF">INT47_008906</name>
</gene>
<accession>A0A8H7QKA7</accession>